<evidence type="ECO:0000313" key="3">
    <source>
        <dbReference type="EMBL" id="AKV02805.1"/>
    </source>
</evidence>
<feature type="chain" id="PRO_5005467197" description="Lipoprotein" evidence="2">
    <location>
        <begin position="22"/>
        <end position="376"/>
    </location>
</feature>
<feature type="region of interest" description="Disordered" evidence="1">
    <location>
        <begin position="19"/>
        <end position="46"/>
    </location>
</feature>
<dbReference type="RefSeq" id="WP_169928337.1">
    <property type="nucleotide sequence ID" value="NZ_CP012333.1"/>
</dbReference>
<protein>
    <recommendedName>
        <fullName evidence="5">Lipoprotein</fullName>
    </recommendedName>
</protein>
<organism evidence="3 4">
    <name type="scientific">Labilithrix luteola</name>
    <dbReference type="NCBI Taxonomy" id="1391654"/>
    <lineage>
        <taxon>Bacteria</taxon>
        <taxon>Pseudomonadati</taxon>
        <taxon>Myxococcota</taxon>
        <taxon>Polyangia</taxon>
        <taxon>Polyangiales</taxon>
        <taxon>Labilitrichaceae</taxon>
        <taxon>Labilithrix</taxon>
    </lineage>
</organism>
<dbReference type="CDD" id="cd12105">
    <property type="entry name" value="HmuY"/>
    <property type="match status" value="1"/>
</dbReference>
<feature type="signal peptide" evidence="2">
    <location>
        <begin position="1"/>
        <end position="21"/>
    </location>
</feature>
<dbReference type="STRING" id="1391654.AKJ09_09468"/>
<evidence type="ECO:0000313" key="4">
    <source>
        <dbReference type="Proteomes" id="UP000064967"/>
    </source>
</evidence>
<proteinExistence type="predicted"/>
<dbReference type="AlphaFoldDB" id="A0A0K1QBM1"/>
<dbReference type="KEGG" id="llu:AKJ09_09468"/>
<evidence type="ECO:0008006" key="5">
    <source>
        <dbReference type="Google" id="ProtNLM"/>
    </source>
</evidence>
<name>A0A0K1QBM1_9BACT</name>
<keyword evidence="2" id="KW-0732">Signal</keyword>
<accession>A0A0K1QBM1</accession>
<sequence length="376" mass="38663">MRWFSLALIASIAAAACSDSAGSSSHDGTTLPTEGGATKDAGNTDETFASGTELRVTVPASGRVYVNLASASVVDVAGDPLAQSNWDLAFDGLDVFTNSGPSGNGAGGSFGPLDAITFVSETAPTVPFIAADKAGGAFLDWYAYDGTAHALWSRYHVYGVKDGDHLFKVQVLGYYGEREGAPVSGIYAIRYAELGAASGETKALSDLDGTAGGTSAPAGATSECLDLVNGARTLLTPAEAATSSAWSLCFRRASISVDGEKAGPRGVLAVDLQAADTAHETVEAMKTKTADSETARFDAVNGASFEGKTFRGDRIVSGFGEAWIDATKSPLVPAAGTWLAVDASGKQKYVLGFRAFENPTTTSPGTVVMRIKPVKG</sequence>
<evidence type="ECO:0000256" key="2">
    <source>
        <dbReference type="SAM" id="SignalP"/>
    </source>
</evidence>
<dbReference type="InterPro" id="IPR025921">
    <property type="entry name" value="HmuY"/>
</dbReference>
<evidence type="ECO:0000256" key="1">
    <source>
        <dbReference type="SAM" id="MobiDB-lite"/>
    </source>
</evidence>
<dbReference type="Proteomes" id="UP000064967">
    <property type="component" value="Chromosome"/>
</dbReference>
<reference evidence="3 4" key="1">
    <citation type="submission" date="2015-08" db="EMBL/GenBank/DDBJ databases">
        <authorList>
            <person name="Babu N.S."/>
            <person name="Beckwith C.J."/>
            <person name="Beseler K.G."/>
            <person name="Brison A."/>
            <person name="Carone J.V."/>
            <person name="Caskin T.P."/>
            <person name="Diamond M."/>
            <person name="Durham M.E."/>
            <person name="Foxe J.M."/>
            <person name="Go M."/>
            <person name="Henderson B.A."/>
            <person name="Jones I.B."/>
            <person name="McGettigan J.A."/>
            <person name="Micheletti S.J."/>
            <person name="Nasrallah M.E."/>
            <person name="Ortiz D."/>
            <person name="Piller C.R."/>
            <person name="Privatt S.R."/>
            <person name="Schneider S.L."/>
            <person name="Sharp S."/>
            <person name="Smith T.C."/>
            <person name="Stanton J.D."/>
            <person name="Ullery H.E."/>
            <person name="Wilson R.J."/>
            <person name="Serrano M.G."/>
            <person name="Buck G."/>
            <person name="Lee V."/>
            <person name="Wang Y."/>
            <person name="Carvalho R."/>
            <person name="Voegtly L."/>
            <person name="Shi R."/>
            <person name="Duckworth R."/>
            <person name="Johnson A."/>
            <person name="Loviza R."/>
            <person name="Walstead R."/>
            <person name="Shah Z."/>
            <person name="Kiflezghi M."/>
            <person name="Wade K."/>
            <person name="Ball S.L."/>
            <person name="Bradley K.W."/>
            <person name="Asai D.J."/>
            <person name="Bowman C.A."/>
            <person name="Russell D.A."/>
            <person name="Pope W.H."/>
            <person name="Jacobs-Sera D."/>
            <person name="Hendrix R.W."/>
            <person name="Hatfull G.F."/>
        </authorList>
    </citation>
    <scope>NUCLEOTIDE SEQUENCE [LARGE SCALE GENOMIC DNA]</scope>
    <source>
        <strain evidence="3 4">DSM 27648</strain>
    </source>
</reference>
<dbReference type="EMBL" id="CP012333">
    <property type="protein sequence ID" value="AKV02805.1"/>
    <property type="molecule type" value="Genomic_DNA"/>
</dbReference>
<keyword evidence="4" id="KW-1185">Reference proteome</keyword>
<gene>
    <name evidence="3" type="ORF">AKJ09_09468</name>
</gene>
<dbReference type="PROSITE" id="PS51257">
    <property type="entry name" value="PROKAR_LIPOPROTEIN"/>
    <property type="match status" value="1"/>
</dbReference>